<evidence type="ECO:0000259" key="1">
    <source>
        <dbReference type="Pfam" id="PF24494"/>
    </source>
</evidence>
<gene>
    <name evidence="2" type="ORF">CDV56_107313</name>
</gene>
<dbReference type="GeneID" id="38129287"/>
<dbReference type="EMBL" id="NKHU02000049">
    <property type="protein sequence ID" value="RHZ60739.1"/>
    <property type="molecule type" value="Genomic_DNA"/>
</dbReference>
<evidence type="ECO:0000313" key="3">
    <source>
        <dbReference type="Proteomes" id="UP000215305"/>
    </source>
</evidence>
<dbReference type="OrthoDB" id="4152607at2759"/>
<dbReference type="RefSeq" id="XP_026616204.1">
    <property type="nucleotide sequence ID" value="XM_026760932.1"/>
</dbReference>
<protein>
    <recommendedName>
        <fullName evidence="1">DUF7587 domain-containing protein</fullName>
    </recommendedName>
</protein>
<dbReference type="VEuPathDB" id="FungiDB:CDV56_107313"/>
<dbReference type="Proteomes" id="UP000215305">
    <property type="component" value="Unassembled WGS sequence"/>
</dbReference>
<dbReference type="Pfam" id="PF24494">
    <property type="entry name" value="DUF7587"/>
    <property type="match status" value="1"/>
</dbReference>
<evidence type="ECO:0000313" key="2">
    <source>
        <dbReference type="EMBL" id="RHZ60739.1"/>
    </source>
</evidence>
<feature type="domain" description="DUF7587" evidence="1">
    <location>
        <begin position="41"/>
        <end position="166"/>
    </location>
</feature>
<sequence>MDNLTESMRNTHLEDGPGELEQLLFRPQADSGLAEKALDNIPRYLFRVVSPRSDGETNRIWARSESAYRKRSSSLEDIFFLLDKKKRTTIARTLNVHLRWWPKEGLEDNFVSWTSSLLFAIQYIYYRRLSSKDGSSLEDIQLYVIDTKRFPIGTFLRDLDLINAFREFDDHGKMNLENLQLLRTNYGYYFGEYLSQGSLKIKDKCQIVSAKVLFDDDRLHRIQPEFTKRSDILEKGKAEWANEVVRLRGIIWPVDKAKRLPTAEILDRLRAIGEIVANFEPEWRFALAIYFAALTGCESVTDDQETANDNVIFAYFRSESFNDTMPELKQVKRLAREIHKDFLLRQALDLTGASEANIRHLHTQNVFSDSGSAFTVTDSNEVLARAGETLLIRLRTVQMLCEEVARAISPDGA</sequence>
<dbReference type="InterPro" id="IPR056009">
    <property type="entry name" value="DUF7587"/>
</dbReference>
<name>A0A397HD57_ASPTH</name>
<keyword evidence="3" id="KW-1185">Reference proteome</keyword>
<proteinExistence type="predicted"/>
<accession>A0A397HD57</accession>
<reference evidence="2" key="1">
    <citation type="submission" date="2018-08" db="EMBL/GenBank/DDBJ databases">
        <title>Draft genome sequence of azole-resistant Aspergillus thermomutatus (Neosartorya pseudofischeri) strain HMR AF 39, isolated from a human nasal aspirate.</title>
        <authorList>
            <person name="Parent-Michaud M."/>
            <person name="Dufresne P.J."/>
            <person name="Fournier E."/>
            <person name="Martineau C."/>
            <person name="Moreira S."/>
            <person name="Perkins V."/>
            <person name="De Repentigny L."/>
            <person name="Dufresne S.F."/>
        </authorList>
    </citation>
    <scope>NUCLEOTIDE SEQUENCE [LARGE SCALE GENOMIC DNA]</scope>
    <source>
        <strain evidence="2">HMR AF 39</strain>
    </source>
</reference>
<organism evidence="2 3">
    <name type="scientific">Aspergillus thermomutatus</name>
    <name type="common">Neosartorya pseudofischeri</name>
    <dbReference type="NCBI Taxonomy" id="41047"/>
    <lineage>
        <taxon>Eukaryota</taxon>
        <taxon>Fungi</taxon>
        <taxon>Dikarya</taxon>
        <taxon>Ascomycota</taxon>
        <taxon>Pezizomycotina</taxon>
        <taxon>Eurotiomycetes</taxon>
        <taxon>Eurotiomycetidae</taxon>
        <taxon>Eurotiales</taxon>
        <taxon>Aspergillaceae</taxon>
        <taxon>Aspergillus</taxon>
        <taxon>Aspergillus subgen. Fumigati</taxon>
    </lineage>
</organism>
<dbReference type="AlphaFoldDB" id="A0A397HD57"/>
<comment type="caution">
    <text evidence="2">The sequence shown here is derived from an EMBL/GenBank/DDBJ whole genome shotgun (WGS) entry which is preliminary data.</text>
</comment>